<evidence type="ECO:0000313" key="11">
    <source>
        <dbReference type="Proteomes" id="UP000244523"/>
    </source>
</evidence>
<dbReference type="AlphaFoldDB" id="A0A2T6KIV1"/>
<evidence type="ECO:0000313" key="10">
    <source>
        <dbReference type="EMBL" id="PUB15647.1"/>
    </source>
</evidence>
<dbReference type="PANTHER" id="PTHR30489:SF0">
    <property type="entry name" value="LIPOPROTEIN-RELEASING SYSTEM TRANSMEMBRANE PROTEIN LOLE"/>
    <property type="match status" value="1"/>
</dbReference>
<feature type="transmembrane region" description="Helical" evidence="7">
    <location>
        <begin position="434"/>
        <end position="453"/>
    </location>
</feature>
<evidence type="ECO:0000259" key="9">
    <source>
        <dbReference type="Pfam" id="PF12704"/>
    </source>
</evidence>
<dbReference type="PROSITE" id="PS51257">
    <property type="entry name" value="PROKAR_LIPOPROTEIN"/>
    <property type="match status" value="1"/>
</dbReference>
<comment type="similarity">
    <text evidence="2">Belongs to the ABC-4 integral membrane protein family. LolC/E subfamily.</text>
</comment>
<keyword evidence="3" id="KW-1003">Cell membrane</keyword>
<dbReference type="InterPro" id="IPR051447">
    <property type="entry name" value="Lipoprotein-release_system"/>
</dbReference>
<dbReference type="Pfam" id="PF02687">
    <property type="entry name" value="FtsX"/>
    <property type="match status" value="2"/>
</dbReference>
<reference evidence="10 11" key="1">
    <citation type="submission" date="2018-04" db="EMBL/GenBank/DDBJ databases">
        <title>Genomic Encyclopedia of Archaeal and Bacterial Type Strains, Phase II (KMG-II): from individual species to whole genera.</title>
        <authorList>
            <person name="Goeker M."/>
        </authorList>
    </citation>
    <scope>NUCLEOTIDE SEQUENCE [LARGE SCALE GENOMIC DNA]</scope>
    <source>
        <strain evidence="10 11">DSM 29955</strain>
    </source>
</reference>
<feature type="transmembrane region" description="Helical" evidence="7">
    <location>
        <begin position="702"/>
        <end position="725"/>
    </location>
</feature>
<dbReference type="GO" id="GO:0044874">
    <property type="term" value="P:lipoprotein localization to outer membrane"/>
    <property type="evidence" value="ECO:0007669"/>
    <property type="project" value="TreeGrafter"/>
</dbReference>
<feature type="domain" description="MacB-like periplasmic core" evidence="9">
    <location>
        <begin position="433"/>
        <end position="629"/>
    </location>
</feature>
<feature type="transmembrane region" description="Helical" evidence="7">
    <location>
        <begin position="269"/>
        <end position="291"/>
    </location>
</feature>
<dbReference type="RefSeq" id="WP_108386312.1">
    <property type="nucleotide sequence ID" value="NZ_QBUD01000004.1"/>
</dbReference>
<feature type="transmembrane region" description="Helical" evidence="7">
    <location>
        <begin position="20"/>
        <end position="40"/>
    </location>
</feature>
<feature type="transmembrane region" description="Helical" evidence="7">
    <location>
        <begin position="661"/>
        <end position="682"/>
    </location>
</feature>
<dbReference type="EMBL" id="QBUD01000004">
    <property type="protein sequence ID" value="PUB15647.1"/>
    <property type="molecule type" value="Genomic_DNA"/>
</dbReference>
<dbReference type="InterPro" id="IPR003838">
    <property type="entry name" value="ABC3_permease_C"/>
</dbReference>
<feature type="domain" description="ABC3 transporter permease C-terminal" evidence="8">
    <location>
        <begin position="273"/>
        <end position="388"/>
    </location>
</feature>
<organism evidence="10 11">
    <name type="scientific">Yoonia sediminilitoris</name>
    <dbReference type="NCBI Taxonomy" id="1286148"/>
    <lineage>
        <taxon>Bacteria</taxon>
        <taxon>Pseudomonadati</taxon>
        <taxon>Pseudomonadota</taxon>
        <taxon>Alphaproteobacteria</taxon>
        <taxon>Rhodobacterales</taxon>
        <taxon>Paracoccaceae</taxon>
        <taxon>Yoonia</taxon>
    </lineage>
</organism>
<keyword evidence="6 7" id="KW-0472">Membrane</keyword>
<feature type="transmembrane region" description="Helical" evidence="7">
    <location>
        <begin position="745"/>
        <end position="770"/>
    </location>
</feature>
<proteinExistence type="inferred from homology"/>
<sequence length="787" mass="85355">MPALDRKFLRDFIHLWKQALAIALVLACGVAILLTGMGMYKALSDTRSTYYERNRFADVFSAVRRAPDRLIAELAAIEGVWAVETRTVGETVLDLPGVAVSVTGRILSLPSDGPPLLNVPILKSGRYPDPESTSEVLVNANFAIANGFRPGDSFYANLNGQKRELTITGTVQSPEFIYTIGPGAIMPNNATFGIIWMPERAVDAAFDMAGAFNDVTLQVTAGAQTANVIDAVDRLLDPYGGLGAYGRALHPSDGFIDAEINQLRIMASILPPIFFGISAFLVSMVMGRIIALQRSQIGLLKAVGYSNLEICLHYLMLAAMIAVLGVAIGWLVGSWLARELALEYALYFDFPFLIFTMSPWVYAASGLAALVTTSLGATQAVIKSARLAPAIAMQPPAPAQFKRSVIDRAMVAMRLSQPTIMILRSLLRWPVRSALTILGLALAVSTVVAPSFFNDALDKIVDSAFYDTNRQDAMLVLSHDMPLGVVDTAADLPAVLQAEGQQFHSVILRNGFHEKRTMIEARQPDTDLSRVIGMDGQQINAPPGGVVLSRRLAADLHVGVGDSVTAKFLGGRQESHELRVTGIIEQYFGLGAFMDLDDVNVLLRQSTRVSVVNVSLDDSQVPQMHAALKDIPNLVGVVMMTDSRRSFSETIEQTIGLMNTVYLVIALLITIGVTYNGARILLSERARELASLRILGFTRAEVSYILIGETMLLALLAQPLGWLIGAQIATAMATGFSSDLYNMPVVLRPAIFAKASLVVLLASFGSVMLVRRRLDRQDLVSVMKVRE</sequence>
<keyword evidence="11" id="KW-1185">Reference proteome</keyword>
<dbReference type="Proteomes" id="UP000244523">
    <property type="component" value="Unassembled WGS sequence"/>
</dbReference>
<keyword evidence="5 7" id="KW-1133">Transmembrane helix</keyword>
<dbReference type="GO" id="GO:0098797">
    <property type="term" value="C:plasma membrane protein complex"/>
    <property type="evidence" value="ECO:0007669"/>
    <property type="project" value="TreeGrafter"/>
</dbReference>
<keyword evidence="4 7" id="KW-0812">Transmembrane</keyword>
<evidence type="ECO:0000259" key="8">
    <source>
        <dbReference type="Pfam" id="PF02687"/>
    </source>
</evidence>
<accession>A0A2T6KIV1</accession>
<evidence type="ECO:0000256" key="3">
    <source>
        <dbReference type="ARBA" id="ARBA00022475"/>
    </source>
</evidence>
<dbReference type="PANTHER" id="PTHR30489">
    <property type="entry name" value="LIPOPROTEIN-RELEASING SYSTEM TRANSMEMBRANE PROTEIN LOLE"/>
    <property type="match status" value="1"/>
</dbReference>
<evidence type="ECO:0000256" key="1">
    <source>
        <dbReference type="ARBA" id="ARBA00004651"/>
    </source>
</evidence>
<feature type="transmembrane region" description="Helical" evidence="7">
    <location>
        <begin position="312"/>
        <end position="332"/>
    </location>
</feature>
<gene>
    <name evidence="10" type="ORF">C8N45_104267</name>
</gene>
<dbReference type="InterPro" id="IPR025857">
    <property type="entry name" value="MacB_PCD"/>
</dbReference>
<comment type="subcellular location">
    <subcellularLocation>
        <location evidence="1">Cell membrane</location>
        <topology evidence="1">Multi-pass membrane protein</topology>
    </subcellularLocation>
</comment>
<feature type="transmembrane region" description="Helical" evidence="7">
    <location>
        <begin position="352"/>
        <end position="377"/>
    </location>
</feature>
<dbReference type="Pfam" id="PF12704">
    <property type="entry name" value="MacB_PCD"/>
    <property type="match status" value="1"/>
</dbReference>
<evidence type="ECO:0000256" key="6">
    <source>
        <dbReference type="ARBA" id="ARBA00023136"/>
    </source>
</evidence>
<evidence type="ECO:0000256" key="4">
    <source>
        <dbReference type="ARBA" id="ARBA00022692"/>
    </source>
</evidence>
<evidence type="ECO:0000256" key="2">
    <source>
        <dbReference type="ARBA" id="ARBA00005236"/>
    </source>
</evidence>
<dbReference type="OrthoDB" id="5137249at2"/>
<comment type="caution">
    <text evidence="10">The sequence shown here is derived from an EMBL/GenBank/DDBJ whole genome shotgun (WGS) entry which is preliminary data.</text>
</comment>
<evidence type="ECO:0000256" key="7">
    <source>
        <dbReference type="SAM" id="Phobius"/>
    </source>
</evidence>
<feature type="domain" description="ABC3 transporter permease C-terminal" evidence="8">
    <location>
        <begin position="661"/>
        <end position="774"/>
    </location>
</feature>
<evidence type="ECO:0000256" key="5">
    <source>
        <dbReference type="ARBA" id="ARBA00022989"/>
    </source>
</evidence>
<protein>
    <submittedName>
        <fullName evidence="10">Putative ABC transport system permease protein</fullName>
    </submittedName>
</protein>
<name>A0A2T6KIV1_9RHOB</name>